<gene>
    <name evidence="6" type="primary">cpdA_2</name>
    <name evidence="6" type="ORF">Fuma_03127</name>
</gene>
<evidence type="ECO:0000256" key="2">
    <source>
        <dbReference type="ARBA" id="ARBA00022801"/>
    </source>
</evidence>
<dbReference type="Gene3D" id="3.60.21.10">
    <property type="match status" value="1"/>
</dbReference>
<dbReference type="InterPro" id="IPR004843">
    <property type="entry name" value="Calcineurin-like_PHP"/>
</dbReference>
<proteinExistence type="inferred from homology"/>
<evidence type="ECO:0000313" key="7">
    <source>
        <dbReference type="Proteomes" id="UP000187735"/>
    </source>
</evidence>
<dbReference type="Proteomes" id="UP000187735">
    <property type="component" value="Chromosome"/>
</dbReference>
<reference evidence="6 7" key="1">
    <citation type="journal article" date="2016" name="Front. Microbiol.">
        <title>Fuerstia marisgermanicae gen. nov., sp. nov., an Unusual Member of the Phylum Planctomycetes from the German Wadden Sea.</title>
        <authorList>
            <person name="Kohn T."/>
            <person name="Heuer A."/>
            <person name="Jogler M."/>
            <person name="Vollmers J."/>
            <person name="Boedeker C."/>
            <person name="Bunk B."/>
            <person name="Rast P."/>
            <person name="Borchert D."/>
            <person name="Glockner I."/>
            <person name="Freese H.M."/>
            <person name="Klenk H.P."/>
            <person name="Overmann J."/>
            <person name="Kaster A.K."/>
            <person name="Rohde M."/>
            <person name="Wiegand S."/>
            <person name="Jogler C."/>
        </authorList>
    </citation>
    <scope>NUCLEOTIDE SEQUENCE [LARGE SCALE GENOMIC DNA]</scope>
    <source>
        <strain evidence="6 7">NH11</strain>
    </source>
</reference>
<evidence type="ECO:0000256" key="3">
    <source>
        <dbReference type="ARBA" id="ARBA00023004"/>
    </source>
</evidence>
<keyword evidence="7" id="KW-1185">Reference proteome</keyword>
<dbReference type="InterPro" id="IPR029052">
    <property type="entry name" value="Metallo-depent_PP-like"/>
</dbReference>
<dbReference type="GO" id="GO:0046872">
    <property type="term" value="F:metal ion binding"/>
    <property type="evidence" value="ECO:0007669"/>
    <property type="project" value="UniProtKB-KW"/>
</dbReference>
<evidence type="ECO:0000313" key="6">
    <source>
        <dbReference type="EMBL" id="APZ93509.1"/>
    </source>
</evidence>
<dbReference type="STRING" id="1891926.Fuma_03127"/>
<protein>
    <submittedName>
        <fullName evidence="6">3',5'-cyclic adenosine monophosphate phosphodiesterase CpdA</fullName>
        <ecNumber evidence="6">3.1.4.17</ecNumber>
    </submittedName>
</protein>
<dbReference type="EC" id="3.1.4.17" evidence="6"/>
<keyword evidence="2 6" id="KW-0378">Hydrolase</keyword>
<dbReference type="AlphaFoldDB" id="A0A1P8WHG9"/>
<dbReference type="GO" id="GO:0004114">
    <property type="term" value="F:3',5'-cyclic-nucleotide phosphodiesterase activity"/>
    <property type="evidence" value="ECO:0007669"/>
    <property type="project" value="UniProtKB-EC"/>
</dbReference>
<keyword evidence="1" id="KW-0479">Metal-binding</keyword>
<organism evidence="6 7">
    <name type="scientific">Fuerstiella marisgermanici</name>
    <dbReference type="NCBI Taxonomy" id="1891926"/>
    <lineage>
        <taxon>Bacteria</taxon>
        <taxon>Pseudomonadati</taxon>
        <taxon>Planctomycetota</taxon>
        <taxon>Planctomycetia</taxon>
        <taxon>Planctomycetales</taxon>
        <taxon>Planctomycetaceae</taxon>
        <taxon>Fuerstiella</taxon>
    </lineage>
</organism>
<dbReference type="EMBL" id="CP017641">
    <property type="protein sequence ID" value="APZ93509.1"/>
    <property type="molecule type" value="Genomic_DNA"/>
</dbReference>
<dbReference type="SUPFAM" id="SSF56300">
    <property type="entry name" value="Metallo-dependent phosphatases"/>
    <property type="match status" value="1"/>
</dbReference>
<dbReference type="InterPro" id="IPR050884">
    <property type="entry name" value="CNP_phosphodiesterase-III"/>
</dbReference>
<evidence type="ECO:0000256" key="4">
    <source>
        <dbReference type="ARBA" id="ARBA00025742"/>
    </source>
</evidence>
<dbReference type="OrthoDB" id="5505563at2"/>
<dbReference type="Pfam" id="PF00149">
    <property type="entry name" value="Metallophos"/>
    <property type="match status" value="1"/>
</dbReference>
<evidence type="ECO:0000256" key="1">
    <source>
        <dbReference type="ARBA" id="ARBA00022723"/>
    </source>
</evidence>
<dbReference type="KEGG" id="fmr:Fuma_03127"/>
<keyword evidence="3" id="KW-0408">Iron</keyword>
<sequence length="304" mass="33202">MPVHFASLPRRTFLQTSLGVGASLLTFGNASGDESQDQPEHVALLSDPHIDADATKVVRGSVMSANLLNVIADILAQPKKPVQAFIDGDCAFNVGLPADYQTLAALLAPLPAARIPLHMAMGNHDNRVVFRKQFADNENESTAVDGKHVSLIETKHANWFLTDTLQKVNNVTGELGAEQLSWLTAALKSRSDKPAIVVGHHNPQFDVPDGGRVTGLQDSNELFDLLESQPHVKAYVFGHTHSWSVKQRDSGLHLINLPPIGYTFNEKSPLGWVDVALNATGMQLSLRSIDSDHPQHMETHKLTW</sequence>
<evidence type="ECO:0000259" key="5">
    <source>
        <dbReference type="Pfam" id="PF00149"/>
    </source>
</evidence>
<name>A0A1P8WHG9_9PLAN</name>
<dbReference type="PANTHER" id="PTHR42988">
    <property type="entry name" value="PHOSPHOHYDROLASE"/>
    <property type="match status" value="1"/>
</dbReference>
<dbReference type="PANTHER" id="PTHR42988:SF2">
    <property type="entry name" value="CYCLIC NUCLEOTIDE PHOSPHODIESTERASE CBUA0032-RELATED"/>
    <property type="match status" value="1"/>
</dbReference>
<dbReference type="RefSeq" id="WP_077024962.1">
    <property type="nucleotide sequence ID" value="NZ_CP017641.1"/>
</dbReference>
<feature type="domain" description="Calcineurin-like phosphoesterase" evidence="5">
    <location>
        <begin position="42"/>
        <end position="242"/>
    </location>
</feature>
<comment type="similarity">
    <text evidence="4">Belongs to the cyclic nucleotide phosphodiesterase class-III family.</text>
</comment>
<accession>A0A1P8WHG9</accession>